<accession>A2DU44</accession>
<reference evidence="1" key="1">
    <citation type="submission" date="2006-10" db="EMBL/GenBank/DDBJ databases">
        <authorList>
            <person name="Amadeo P."/>
            <person name="Zhao Q."/>
            <person name="Wortman J."/>
            <person name="Fraser-Liggett C."/>
            <person name="Carlton J."/>
        </authorList>
    </citation>
    <scope>NUCLEOTIDE SEQUENCE</scope>
    <source>
        <strain evidence="1">G3</strain>
    </source>
</reference>
<name>A2DU44_TRIV3</name>
<sequence length="682" mass="79729">MHQCFDFLSSLIPQDNGAIKAIDSREVDKLKKDIIQANRIILNYNLIPGKLCLPFEDATKEVSYIQKTSFFPFFGVSQIAQSSNFVINFIYQNPRLFASLILSLINKEYFASFAYIIMPQLFAYFSSQENLVDAGNFYNEILEQYTGDIQRLYPLFVPFFRSGGVYIFIESVSSNFLQQFMIDISVPQNKNLNVLIPIHSAFLIDCIRTNLCKLPFQHLSILLQIFNRISTERFLDFFFDLFVSPLTLIWLKSASQPSDFSLFEKIFKNLRQKTDEISALLAELKVVRTTFEPPKLYDQQNDNYQLVYIRVSDIILIANLLNSKNMLPSMLSISEFNNIDESIHSVYFWCQIYQHYPKQHSKPTIYPLIFENLKQFELPSVENPTEIQKLIKQFMIKAKANGENILTYALSQTEKHNLDYNYSLAFLTNTLIQEANSFERFICEQEKVSQIKKWREILDEFKESYINRRLEHIISHEKLNTNAINSFRTIYDRQSHFISMILFAIEKFVPKIYKSFEFEITEMQDIWDKSVKNAISTLSVTPFGKFLGEQRPIVREHVTNTIKLIRCTWKLPFQNRFHLILKAFDILEGINDITGYQNKTPSIVLQQVRGNIIVPTFVILNSLAMSNKLFFKNIPDESKKLWIEFESSILIYFAASNSISQLVDLQQQISSKFSKKLYSPFK</sequence>
<dbReference type="EMBL" id="DS113247">
    <property type="protein sequence ID" value="EAY16037.1"/>
    <property type="molecule type" value="Genomic_DNA"/>
</dbReference>
<dbReference type="AlphaFoldDB" id="A2DU44"/>
<dbReference type="KEGG" id="tva:4774044"/>
<protein>
    <submittedName>
        <fullName evidence="1">Uncharacterized protein</fullName>
    </submittedName>
</protein>
<organism evidence="1 2">
    <name type="scientific">Trichomonas vaginalis (strain ATCC PRA-98 / G3)</name>
    <dbReference type="NCBI Taxonomy" id="412133"/>
    <lineage>
        <taxon>Eukaryota</taxon>
        <taxon>Metamonada</taxon>
        <taxon>Parabasalia</taxon>
        <taxon>Trichomonadida</taxon>
        <taxon>Trichomonadidae</taxon>
        <taxon>Trichomonas</taxon>
    </lineage>
</organism>
<gene>
    <name evidence="1" type="ORF">TVAG_278030</name>
</gene>
<dbReference type="RefSeq" id="XP_001328260.1">
    <property type="nucleotide sequence ID" value="XM_001328225.1"/>
</dbReference>
<dbReference type="Proteomes" id="UP000001542">
    <property type="component" value="Unassembled WGS sequence"/>
</dbReference>
<dbReference type="OrthoDB" id="10682830at2759"/>
<evidence type="ECO:0000313" key="2">
    <source>
        <dbReference type="Proteomes" id="UP000001542"/>
    </source>
</evidence>
<keyword evidence="2" id="KW-1185">Reference proteome</keyword>
<dbReference type="VEuPathDB" id="TrichDB:TVAGG3_0438820"/>
<evidence type="ECO:0000313" key="1">
    <source>
        <dbReference type="EMBL" id="EAY16037.1"/>
    </source>
</evidence>
<reference evidence="1" key="2">
    <citation type="journal article" date="2007" name="Science">
        <title>Draft genome sequence of the sexually transmitted pathogen Trichomonas vaginalis.</title>
        <authorList>
            <person name="Carlton J.M."/>
            <person name="Hirt R.P."/>
            <person name="Silva J.C."/>
            <person name="Delcher A.L."/>
            <person name="Schatz M."/>
            <person name="Zhao Q."/>
            <person name="Wortman J.R."/>
            <person name="Bidwell S.L."/>
            <person name="Alsmark U.C.M."/>
            <person name="Besteiro S."/>
            <person name="Sicheritz-Ponten T."/>
            <person name="Noel C.J."/>
            <person name="Dacks J.B."/>
            <person name="Foster P.G."/>
            <person name="Simillion C."/>
            <person name="Van de Peer Y."/>
            <person name="Miranda-Saavedra D."/>
            <person name="Barton G.J."/>
            <person name="Westrop G.D."/>
            <person name="Mueller S."/>
            <person name="Dessi D."/>
            <person name="Fiori P.L."/>
            <person name="Ren Q."/>
            <person name="Paulsen I."/>
            <person name="Zhang H."/>
            <person name="Bastida-Corcuera F.D."/>
            <person name="Simoes-Barbosa A."/>
            <person name="Brown M.T."/>
            <person name="Hayes R.D."/>
            <person name="Mukherjee M."/>
            <person name="Okumura C.Y."/>
            <person name="Schneider R."/>
            <person name="Smith A.J."/>
            <person name="Vanacova S."/>
            <person name="Villalvazo M."/>
            <person name="Haas B.J."/>
            <person name="Pertea M."/>
            <person name="Feldblyum T.V."/>
            <person name="Utterback T.R."/>
            <person name="Shu C.L."/>
            <person name="Osoegawa K."/>
            <person name="de Jong P.J."/>
            <person name="Hrdy I."/>
            <person name="Horvathova L."/>
            <person name="Zubacova Z."/>
            <person name="Dolezal P."/>
            <person name="Malik S.B."/>
            <person name="Logsdon J.M. Jr."/>
            <person name="Henze K."/>
            <person name="Gupta A."/>
            <person name="Wang C.C."/>
            <person name="Dunne R.L."/>
            <person name="Upcroft J.A."/>
            <person name="Upcroft P."/>
            <person name="White O."/>
            <person name="Salzberg S.L."/>
            <person name="Tang P."/>
            <person name="Chiu C.-H."/>
            <person name="Lee Y.-S."/>
            <person name="Embley T.M."/>
            <person name="Coombs G.H."/>
            <person name="Mottram J.C."/>
            <person name="Tachezy J."/>
            <person name="Fraser-Liggett C.M."/>
            <person name="Johnson P.J."/>
        </authorList>
    </citation>
    <scope>NUCLEOTIDE SEQUENCE [LARGE SCALE GENOMIC DNA]</scope>
    <source>
        <strain evidence="1">G3</strain>
    </source>
</reference>
<dbReference type="VEuPathDB" id="TrichDB:TVAG_278030"/>
<dbReference type="InParanoid" id="A2DU44"/>
<proteinExistence type="predicted"/>